<dbReference type="CDD" id="cd00761">
    <property type="entry name" value="Glyco_tranf_GTA_type"/>
    <property type="match status" value="1"/>
</dbReference>
<dbReference type="EMBL" id="FTOL01000003">
    <property type="protein sequence ID" value="SIS96763.1"/>
    <property type="molecule type" value="Genomic_DNA"/>
</dbReference>
<dbReference type="AlphaFoldDB" id="A0A1N7NED0"/>
<dbReference type="PANTHER" id="PTHR43685">
    <property type="entry name" value="GLYCOSYLTRANSFERASE"/>
    <property type="match status" value="1"/>
</dbReference>
<dbReference type="Proteomes" id="UP000186744">
    <property type="component" value="Unassembled WGS sequence"/>
</dbReference>
<dbReference type="PANTHER" id="PTHR43685:SF2">
    <property type="entry name" value="GLYCOSYLTRANSFERASE 2-LIKE DOMAIN-CONTAINING PROTEIN"/>
    <property type="match status" value="1"/>
</dbReference>
<feature type="domain" description="Glycosyltransferase 2-like" evidence="1">
    <location>
        <begin position="6"/>
        <end position="155"/>
    </location>
</feature>
<protein>
    <submittedName>
        <fullName evidence="2">Glycosyltransferase involved in cell wall bisynthesis</fullName>
    </submittedName>
</protein>
<keyword evidence="2" id="KW-0808">Transferase</keyword>
<dbReference type="GO" id="GO:0044010">
    <property type="term" value="P:single-species biofilm formation"/>
    <property type="evidence" value="ECO:0007669"/>
    <property type="project" value="TreeGrafter"/>
</dbReference>
<proteinExistence type="predicted"/>
<dbReference type="OrthoDB" id="597270at2"/>
<evidence type="ECO:0000313" key="3">
    <source>
        <dbReference type="Proteomes" id="UP000186744"/>
    </source>
</evidence>
<dbReference type="InterPro" id="IPR001173">
    <property type="entry name" value="Glyco_trans_2-like"/>
</dbReference>
<dbReference type="Pfam" id="PF00535">
    <property type="entry name" value="Glycos_transf_2"/>
    <property type="match status" value="1"/>
</dbReference>
<dbReference type="Gene3D" id="3.90.550.10">
    <property type="entry name" value="Spore Coat Polysaccharide Biosynthesis Protein SpsA, Chain A"/>
    <property type="match status" value="1"/>
</dbReference>
<dbReference type="SUPFAM" id="SSF53448">
    <property type="entry name" value="Nucleotide-diphospho-sugar transferases"/>
    <property type="match status" value="1"/>
</dbReference>
<organism evidence="2 3">
    <name type="scientific">Chryseobacterium ureilyticum</name>
    <dbReference type="NCBI Taxonomy" id="373668"/>
    <lineage>
        <taxon>Bacteria</taxon>
        <taxon>Pseudomonadati</taxon>
        <taxon>Bacteroidota</taxon>
        <taxon>Flavobacteriia</taxon>
        <taxon>Flavobacteriales</taxon>
        <taxon>Weeksellaceae</taxon>
        <taxon>Chryseobacterium group</taxon>
        <taxon>Chryseobacterium</taxon>
    </lineage>
</organism>
<sequence length="275" mass="32739">MNAKISIIIPCYNQAQYLDECLLSVFNQTYSNWECIIVDDDSPDNTKEVVEKWIEKDSRFKYLYKQNGGLSSARNAGIEVATGEWILPLDADDKISNQYLELAEKVFDKDYKVIYCKAEKFGVINEFWELLDFTPKTLARTNIIFCTAFFRKKSWEEVGGYDINMLYGLEDWEFWISLLKDGGKVYRIDEVCFYYRIKENSMITELTRARKMLMLSYIEKKHLDFFHQHLGSIHDLNFEKEQNQAKAEYYNQQLQKLISSKRYRLMEKLFSIFNR</sequence>
<keyword evidence="3" id="KW-1185">Reference proteome</keyword>
<dbReference type="InterPro" id="IPR050834">
    <property type="entry name" value="Glycosyltransf_2"/>
</dbReference>
<evidence type="ECO:0000313" key="2">
    <source>
        <dbReference type="EMBL" id="SIS96763.1"/>
    </source>
</evidence>
<dbReference type="STRING" id="373668.SAMN05421786_103466"/>
<name>A0A1N7NED0_9FLAO</name>
<accession>A0A1N7NED0</accession>
<dbReference type="RefSeq" id="WP_076552165.1">
    <property type="nucleotide sequence ID" value="NZ_FTOL01000003.1"/>
</dbReference>
<evidence type="ECO:0000259" key="1">
    <source>
        <dbReference type="Pfam" id="PF00535"/>
    </source>
</evidence>
<gene>
    <name evidence="2" type="ORF">SAMN05421786_103466</name>
</gene>
<dbReference type="InterPro" id="IPR029044">
    <property type="entry name" value="Nucleotide-diphossugar_trans"/>
</dbReference>
<reference evidence="3" key="1">
    <citation type="submission" date="2017-01" db="EMBL/GenBank/DDBJ databases">
        <authorList>
            <person name="Varghese N."/>
            <person name="Submissions S."/>
        </authorList>
    </citation>
    <scope>NUCLEOTIDE SEQUENCE [LARGE SCALE GENOMIC DNA]</scope>
    <source>
        <strain evidence="3">DSM 18017</strain>
    </source>
</reference>
<dbReference type="GO" id="GO:0016740">
    <property type="term" value="F:transferase activity"/>
    <property type="evidence" value="ECO:0007669"/>
    <property type="project" value="UniProtKB-KW"/>
</dbReference>